<dbReference type="SUPFAM" id="SSF103025">
    <property type="entry name" value="Folate-binding domain"/>
    <property type="match status" value="1"/>
</dbReference>
<dbReference type="InterPro" id="IPR057460">
    <property type="entry name" value="CAF17_C"/>
</dbReference>
<comment type="subcellular location">
    <subcellularLocation>
        <location evidence="1">Mitochondrion</location>
    </subcellularLocation>
</comment>
<evidence type="ECO:0000313" key="7">
    <source>
        <dbReference type="Proteomes" id="UP001527925"/>
    </source>
</evidence>
<keyword evidence="2" id="KW-0809">Transit peptide</keyword>
<organism evidence="6 7">
    <name type="scientific">Polyrhizophydium stewartii</name>
    <dbReference type="NCBI Taxonomy" id="2732419"/>
    <lineage>
        <taxon>Eukaryota</taxon>
        <taxon>Fungi</taxon>
        <taxon>Fungi incertae sedis</taxon>
        <taxon>Chytridiomycota</taxon>
        <taxon>Chytridiomycota incertae sedis</taxon>
        <taxon>Chytridiomycetes</taxon>
        <taxon>Rhizophydiales</taxon>
        <taxon>Rhizophydiales incertae sedis</taxon>
        <taxon>Polyrhizophydium</taxon>
    </lineage>
</organism>
<dbReference type="PANTHER" id="PTHR22602">
    <property type="entry name" value="TRANSFERASE CAF17, MITOCHONDRIAL-RELATED"/>
    <property type="match status" value="1"/>
</dbReference>
<evidence type="ECO:0000256" key="4">
    <source>
        <dbReference type="ARBA" id="ARBA00093447"/>
    </source>
</evidence>
<dbReference type="Gene3D" id="3.30.1360.120">
    <property type="entry name" value="Probable tRNA modification gtpase trme, domain 1"/>
    <property type="match status" value="1"/>
</dbReference>
<comment type="similarity">
    <text evidence="4">Belongs to the GcvT family. CAF17/IBA57 subfamily.</text>
</comment>
<evidence type="ECO:0000256" key="3">
    <source>
        <dbReference type="ARBA" id="ARBA00023128"/>
    </source>
</evidence>
<dbReference type="Proteomes" id="UP001527925">
    <property type="component" value="Unassembled WGS sequence"/>
</dbReference>
<reference evidence="6 7" key="1">
    <citation type="submission" date="2023-09" db="EMBL/GenBank/DDBJ databases">
        <title>Pangenome analysis of Batrachochytrium dendrobatidis and related Chytrids.</title>
        <authorList>
            <person name="Yacoub M.N."/>
            <person name="Stajich J.E."/>
            <person name="James T.Y."/>
        </authorList>
    </citation>
    <scope>NUCLEOTIDE SEQUENCE [LARGE SCALE GENOMIC DNA]</scope>
    <source>
        <strain evidence="6 7">JEL0888</strain>
    </source>
</reference>
<dbReference type="InterPro" id="IPR045179">
    <property type="entry name" value="YgfZ/GcvT"/>
</dbReference>
<evidence type="ECO:0000256" key="2">
    <source>
        <dbReference type="ARBA" id="ARBA00022946"/>
    </source>
</evidence>
<dbReference type="InterPro" id="IPR027266">
    <property type="entry name" value="TrmE/GcvT-like"/>
</dbReference>
<evidence type="ECO:0000256" key="1">
    <source>
        <dbReference type="ARBA" id="ARBA00004173"/>
    </source>
</evidence>
<keyword evidence="7" id="KW-1185">Reference proteome</keyword>
<dbReference type="EMBL" id="JADGIZ020000015">
    <property type="protein sequence ID" value="KAL2916667.1"/>
    <property type="molecule type" value="Genomic_DNA"/>
</dbReference>
<keyword evidence="3" id="KW-0496">Mitochondrion</keyword>
<gene>
    <name evidence="6" type="primary">CAF17</name>
    <name evidence="6" type="ORF">HK105_203781</name>
</gene>
<proteinExistence type="inferred from homology"/>
<dbReference type="InterPro" id="IPR017703">
    <property type="entry name" value="YgfZ/GCV_T_CS"/>
</dbReference>
<name>A0ABR4NAY0_9FUNG</name>
<dbReference type="NCBIfam" id="TIGR03317">
    <property type="entry name" value="ygfZ_signature"/>
    <property type="match status" value="1"/>
</dbReference>
<evidence type="ECO:0000313" key="6">
    <source>
        <dbReference type="EMBL" id="KAL2916667.1"/>
    </source>
</evidence>
<dbReference type="PANTHER" id="PTHR22602:SF0">
    <property type="entry name" value="TRANSFERASE CAF17, MITOCHONDRIAL-RELATED"/>
    <property type="match status" value="1"/>
</dbReference>
<dbReference type="Pfam" id="PF25455">
    <property type="entry name" value="Beta-barrel_CAF17_C"/>
    <property type="match status" value="1"/>
</dbReference>
<evidence type="ECO:0000259" key="5">
    <source>
        <dbReference type="Pfam" id="PF25455"/>
    </source>
</evidence>
<accession>A0ABR4NAY0</accession>
<comment type="caution">
    <text evidence="6">The sequence shown here is derived from an EMBL/GenBank/DDBJ whole genome shotgun (WGS) entry which is preliminary data.</text>
</comment>
<sequence>MTATRPAAAAAALLAHSRRAAAASARPQIALWRATGARWLSSEAHPDRPAVHLPLGDADVFARLDGRAVVRIDGPDSVPFLQGMVTNQMTLVERGGAGILAAFLNAQGRILFDAFIFPENKGSEFPHPSFLIDCDVMVAELLETHLKRYKLRRKIAISNASDSLAVWQAWGRSSDLLWGSYVSRDCARHVPIGGIVPKESFCDVGCRDPRNKQLGVRFVLDRAAVPKLPTTFERVGADEFTLRRMMLGIPEGAADFFYEHSLPLESNLEFMSGVDFRKGCYLGQELTIRTYHTGVTRKRIVPIQIFKADQALPTQLTLDRGVSFELPESQSDLKPVGAAEKSTRGRGTGAVGKFCSGMNNIGLALVRLEHVHSSSGSQQILGEDAPGAPPGDLVLSNGLHARAFAPAWWPQAPPA</sequence>
<protein>
    <submittedName>
        <fullName evidence="6">Ccr4 associated factor</fullName>
    </submittedName>
</protein>
<feature type="domain" description="CAF17 C-terminal" evidence="5">
    <location>
        <begin position="297"/>
        <end position="411"/>
    </location>
</feature>